<comment type="caution">
    <text evidence="2">The sequence shown here is derived from an EMBL/GenBank/DDBJ whole genome shotgun (WGS) entry which is preliminary data.</text>
</comment>
<organism evidence="2 3">
    <name type="scientific">Streptomyces pakalii</name>
    <dbReference type="NCBI Taxonomy" id="3036494"/>
    <lineage>
        <taxon>Bacteria</taxon>
        <taxon>Bacillati</taxon>
        <taxon>Actinomycetota</taxon>
        <taxon>Actinomycetes</taxon>
        <taxon>Kitasatosporales</taxon>
        <taxon>Streptomycetaceae</taxon>
        <taxon>Streptomyces</taxon>
    </lineage>
</organism>
<dbReference type="EMBL" id="JARWAF010000023">
    <property type="protein sequence ID" value="MDJ1645365.1"/>
    <property type="molecule type" value="Genomic_DNA"/>
</dbReference>
<dbReference type="Proteomes" id="UP001237194">
    <property type="component" value="Unassembled WGS sequence"/>
</dbReference>
<evidence type="ECO:0000313" key="2">
    <source>
        <dbReference type="EMBL" id="MDJ1645365.1"/>
    </source>
</evidence>
<accession>A0ABT7DHT1</accession>
<sequence>MFGGEDFPPIERKGGWADTPVLSDVTSQVRFTGDRSVAQFRTFSLGEVPFSALRFSSMFVRRTPRLIRQSDPDMYGLCLAVRGKAKFEHAHRSEEMSAGHMIMHDSALPFDAEIDAGRLNACAVVVQFPKHLLPVRQRHVGQVVGEVLGEHSAVERLLYRFLVDLGREGGNCTPQDRARLQTTATDLLSTAMGHRLDREKQVPHSAQQHVLFLRATAFIREHLGRPDLDPALEAGALRYPCGP</sequence>
<evidence type="ECO:0000259" key="1">
    <source>
        <dbReference type="Pfam" id="PF14525"/>
    </source>
</evidence>
<evidence type="ECO:0000313" key="3">
    <source>
        <dbReference type="Proteomes" id="UP001237194"/>
    </source>
</evidence>
<dbReference type="Pfam" id="PF14525">
    <property type="entry name" value="AraC_binding_2"/>
    <property type="match status" value="1"/>
</dbReference>
<keyword evidence="3" id="KW-1185">Reference proteome</keyword>
<reference evidence="2 3" key="1">
    <citation type="submission" date="2023-04" db="EMBL/GenBank/DDBJ databases">
        <title>A novel species of the genus Streptomyces: Streptomyces pakalii sp. nov. isolated from a Mexican soil jungle.</title>
        <authorList>
            <person name="Chavez-Hernandez M.A."/>
            <person name="Ortiz-Alvarez J."/>
            <person name="Villa-Tanaca L."/>
            <person name="Hernandez-Rodriguez C."/>
        </authorList>
    </citation>
    <scope>NUCLEOTIDE SEQUENCE [LARGE SCALE GENOMIC DNA]</scope>
    <source>
        <strain evidence="2 3">ENCB-J15</strain>
    </source>
</reference>
<feature type="domain" description="Transcription regulator HTH AraC- type ligand binding" evidence="1">
    <location>
        <begin position="34"/>
        <end position="191"/>
    </location>
</feature>
<proteinExistence type="predicted"/>
<gene>
    <name evidence="2" type="ORF">P5W92_33895</name>
</gene>
<protein>
    <recommendedName>
        <fullName evidence="1">Transcription regulator HTH AraC- type ligand binding domain-containing protein</fullName>
    </recommendedName>
</protein>
<dbReference type="RefSeq" id="WP_283901331.1">
    <property type="nucleotide sequence ID" value="NZ_JARWAF010000023.1"/>
</dbReference>
<dbReference type="InterPro" id="IPR035418">
    <property type="entry name" value="AraC-bd_2"/>
</dbReference>
<name>A0ABT7DHT1_9ACTN</name>